<feature type="compositionally biased region" description="Basic and acidic residues" evidence="1">
    <location>
        <begin position="1"/>
        <end position="45"/>
    </location>
</feature>
<sequence>MPVVVKRPESRSKDHDRISKMEKEQIEESRHRYEAPAQREQKQVEETDDGPMQGRRSYYRKPKSDKNASVETDHSYKKMELDDKHIRLFRKAEDSHRMFMSVWLPPRTSNGGSAKPKRSLLDTPEHLLMLRRIAKRS</sequence>
<dbReference type="AlphaFoldDB" id="A0A8H7UBJ6"/>
<evidence type="ECO:0000256" key="1">
    <source>
        <dbReference type="SAM" id="MobiDB-lite"/>
    </source>
</evidence>
<organism evidence="2 3">
    <name type="scientific">Mortierella isabellina</name>
    <name type="common">Filamentous fungus</name>
    <name type="synonym">Umbelopsis isabellina</name>
    <dbReference type="NCBI Taxonomy" id="91625"/>
    <lineage>
        <taxon>Eukaryota</taxon>
        <taxon>Fungi</taxon>
        <taxon>Fungi incertae sedis</taxon>
        <taxon>Mucoromycota</taxon>
        <taxon>Mucoromycotina</taxon>
        <taxon>Umbelopsidomycetes</taxon>
        <taxon>Umbelopsidales</taxon>
        <taxon>Umbelopsidaceae</taxon>
        <taxon>Umbelopsis</taxon>
    </lineage>
</organism>
<feature type="compositionally biased region" description="Basic and acidic residues" evidence="1">
    <location>
        <begin position="62"/>
        <end position="75"/>
    </location>
</feature>
<evidence type="ECO:0000313" key="2">
    <source>
        <dbReference type="EMBL" id="KAG2175537.1"/>
    </source>
</evidence>
<gene>
    <name evidence="2" type="ORF">INT43_001184</name>
</gene>
<comment type="caution">
    <text evidence="2">The sequence shown here is derived from an EMBL/GenBank/DDBJ whole genome shotgun (WGS) entry which is preliminary data.</text>
</comment>
<feature type="region of interest" description="Disordered" evidence="1">
    <location>
        <begin position="104"/>
        <end position="123"/>
    </location>
</feature>
<dbReference type="Proteomes" id="UP000654370">
    <property type="component" value="Unassembled WGS sequence"/>
</dbReference>
<keyword evidence="3" id="KW-1185">Reference proteome</keyword>
<name>A0A8H7UBJ6_MORIS</name>
<feature type="region of interest" description="Disordered" evidence="1">
    <location>
        <begin position="1"/>
        <end position="75"/>
    </location>
</feature>
<protein>
    <submittedName>
        <fullName evidence="2">Uncharacterized protein</fullName>
    </submittedName>
</protein>
<accession>A0A8H7UBJ6</accession>
<reference evidence="2" key="1">
    <citation type="submission" date="2020-12" db="EMBL/GenBank/DDBJ databases">
        <title>Metabolic potential, ecology and presence of endohyphal bacteria is reflected in genomic diversity of Mucoromycotina.</title>
        <authorList>
            <person name="Muszewska A."/>
            <person name="Okrasinska A."/>
            <person name="Steczkiewicz K."/>
            <person name="Drgas O."/>
            <person name="Orlowska M."/>
            <person name="Perlinska-Lenart U."/>
            <person name="Aleksandrzak-Piekarczyk T."/>
            <person name="Szatraj K."/>
            <person name="Zielenkiewicz U."/>
            <person name="Pilsyk S."/>
            <person name="Malc E."/>
            <person name="Mieczkowski P."/>
            <person name="Kruszewska J.S."/>
            <person name="Biernat P."/>
            <person name="Pawlowska J."/>
        </authorList>
    </citation>
    <scope>NUCLEOTIDE SEQUENCE</scope>
    <source>
        <strain evidence="2">WA0000067209</strain>
    </source>
</reference>
<dbReference type="OrthoDB" id="2423175at2759"/>
<evidence type="ECO:0000313" key="3">
    <source>
        <dbReference type="Proteomes" id="UP000654370"/>
    </source>
</evidence>
<proteinExistence type="predicted"/>
<dbReference type="EMBL" id="JAEPQZ010000011">
    <property type="protein sequence ID" value="KAG2175537.1"/>
    <property type="molecule type" value="Genomic_DNA"/>
</dbReference>